<reference evidence="1 2" key="1">
    <citation type="submission" date="2018-09" db="EMBL/GenBank/DDBJ databases">
        <title>Cohnella cavernae sp. nov., isolated from a karst cave.</title>
        <authorList>
            <person name="Zhu H."/>
        </authorList>
    </citation>
    <scope>NUCLEOTIDE SEQUENCE [LARGE SCALE GENOMIC DNA]</scope>
    <source>
        <strain evidence="1 2">K2E09-144</strain>
    </source>
</reference>
<evidence type="ECO:0008006" key="3">
    <source>
        <dbReference type="Google" id="ProtNLM"/>
    </source>
</evidence>
<gene>
    <name evidence="1" type="ORF">D3H35_14555</name>
</gene>
<dbReference type="Proteomes" id="UP000266340">
    <property type="component" value="Unassembled WGS sequence"/>
</dbReference>
<sequence length="94" mass="10790">MTLQSRNASPLYKAEAEWVKNVHSTRQKLAGICAQCLNRTVRVQTIDGHTFEGVVIGHDHTYLHIASRDTRFWGPLRPPQLRRLSCSNFWSLLC</sequence>
<name>A0A398CFL6_9BACL</name>
<proteinExistence type="predicted"/>
<evidence type="ECO:0000313" key="1">
    <source>
        <dbReference type="EMBL" id="RIE01986.1"/>
    </source>
</evidence>
<comment type="caution">
    <text evidence="1">The sequence shown here is derived from an EMBL/GenBank/DDBJ whole genome shotgun (WGS) entry which is preliminary data.</text>
</comment>
<dbReference type="RefSeq" id="WP_119150029.1">
    <property type="nucleotide sequence ID" value="NZ_QXJM01000039.1"/>
</dbReference>
<protein>
    <recommendedName>
        <fullName evidence="3">DUF2642 domain-containing protein</fullName>
    </recommendedName>
</protein>
<dbReference type="EMBL" id="QXJM01000039">
    <property type="protein sequence ID" value="RIE01986.1"/>
    <property type="molecule type" value="Genomic_DNA"/>
</dbReference>
<dbReference type="AlphaFoldDB" id="A0A398CFL6"/>
<evidence type="ECO:0000313" key="2">
    <source>
        <dbReference type="Proteomes" id="UP000266340"/>
    </source>
</evidence>
<keyword evidence="2" id="KW-1185">Reference proteome</keyword>
<dbReference type="OrthoDB" id="2666278at2"/>
<organism evidence="1 2">
    <name type="scientific">Cohnella faecalis</name>
    <dbReference type="NCBI Taxonomy" id="2315694"/>
    <lineage>
        <taxon>Bacteria</taxon>
        <taxon>Bacillati</taxon>
        <taxon>Bacillota</taxon>
        <taxon>Bacilli</taxon>
        <taxon>Bacillales</taxon>
        <taxon>Paenibacillaceae</taxon>
        <taxon>Cohnella</taxon>
    </lineage>
</organism>
<accession>A0A398CFL6</accession>